<accession>A0A9D1PQ22</accession>
<dbReference type="InterPro" id="IPR016047">
    <property type="entry name" value="M23ase_b-sheet_dom"/>
</dbReference>
<comment type="caution">
    <text evidence="3">The sequence shown here is derived from an EMBL/GenBank/DDBJ whole genome shotgun (WGS) entry which is preliminary data.</text>
</comment>
<reference evidence="3" key="1">
    <citation type="journal article" date="2021" name="PeerJ">
        <title>Extensive microbial diversity within the chicken gut microbiome revealed by metagenomics and culture.</title>
        <authorList>
            <person name="Gilroy R."/>
            <person name="Ravi A."/>
            <person name="Getino M."/>
            <person name="Pursley I."/>
            <person name="Horton D.L."/>
            <person name="Alikhan N.F."/>
            <person name="Baker D."/>
            <person name="Gharbi K."/>
            <person name="Hall N."/>
            <person name="Watson M."/>
            <person name="Adriaenssens E.M."/>
            <person name="Foster-Nyarko E."/>
            <person name="Jarju S."/>
            <person name="Secka A."/>
            <person name="Antonio M."/>
            <person name="Oren A."/>
            <person name="Chaudhuri R.R."/>
            <person name="La Ragione R."/>
            <person name="Hildebrand F."/>
            <person name="Pallen M.J."/>
        </authorList>
    </citation>
    <scope>NUCLEOTIDE SEQUENCE</scope>
    <source>
        <strain evidence="3">CHK169-2315</strain>
    </source>
</reference>
<dbReference type="Gene3D" id="2.70.70.10">
    <property type="entry name" value="Glucose Permease (Domain IIA)"/>
    <property type="match status" value="1"/>
</dbReference>
<dbReference type="GO" id="GO:0004222">
    <property type="term" value="F:metalloendopeptidase activity"/>
    <property type="evidence" value="ECO:0007669"/>
    <property type="project" value="TreeGrafter"/>
</dbReference>
<feature type="transmembrane region" description="Helical" evidence="1">
    <location>
        <begin position="61"/>
        <end position="79"/>
    </location>
</feature>
<dbReference type="InterPro" id="IPR050570">
    <property type="entry name" value="Cell_wall_metabolism_enzyme"/>
</dbReference>
<keyword evidence="1" id="KW-1133">Transmembrane helix</keyword>
<protein>
    <submittedName>
        <fullName evidence="3">M23 family metallopeptidase</fullName>
    </submittedName>
</protein>
<dbReference type="SUPFAM" id="SSF51261">
    <property type="entry name" value="Duplicated hybrid motif"/>
    <property type="match status" value="1"/>
</dbReference>
<evidence type="ECO:0000313" key="4">
    <source>
        <dbReference type="Proteomes" id="UP000823937"/>
    </source>
</evidence>
<feature type="domain" description="M23ase beta-sheet core" evidence="2">
    <location>
        <begin position="150"/>
        <end position="237"/>
    </location>
</feature>
<keyword evidence="1" id="KW-0812">Transmembrane</keyword>
<organism evidence="3 4">
    <name type="scientific">Candidatus Pseudogracilibacillus intestinigallinarum</name>
    <dbReference type="NCBI Taxonomy" id="2838742"/>
    <lineage>
        <taxon>Bacteria</taxon>
        <taxon>Bacillati</taxon>
        <taxon>Bacillota</taxon>
        <taxon>Bacilli</taxon>
        <taxon>Bacillales</taxon>
        <taxon>Bacillaceae</taxon>
        <taxon>Pseudogracilibacillus</taxon>
    </lineage>
</organism>
<evidence type="ECO:0000259" key="2">
    <source>
        <dbReference type="Pfam" id="PF01551"/>
    </source>
</evidence>
<evidence type="ECO:0000256" key="1">
    <source>
        <dbReference type="SAM" id="Phobius"/>
    </source>
</evidence>
<dbReference type="AlphaFoldDB" id="A0A9D1PQ22"/>
<dbReference type="PANTHER" id="PTHR21666:SF274">
    <property type="entry name" value="STAGE IV SPORULATION PROTEIN FA"/>
    <property type="match status" value="1"/>
</dbReference>
<reference evidence="3" key="2">
    <citation type="submission" date="2021-04" db="EMBL/GenBank/DDBJ databases">
        <authorList>
            <person name="Gilroy R."/>
        </authorList>
    </citation>
    <scope>NUCLEOTIDE SEQUENCE</scope>
    <source>
        <strain evidence="3">CHK169-2315</strain>
    </source>
</reference>
<dbReference type="Proteomes" id="UP000823937">
    <property type="component" value="Unassembled WGS sequence"/>
</dbReference>
<evidence type="ECO:0000313" key="3">
    <source>
        <dbReference type="EMBL" id="HIV75443.1"/>
    </source>
</evidence>
<dbReference type="EMBL" id="DXHX01000144">
    <property type="protein sequence ID" value="HIV75443.1"/>
    <property type="molecule type" value="Genomic_DNA"/>
</dbReference>
<sequence length="247" mass="28194">MDKRIKEIRRGIKKRKGMRRVQVQRVEQKPMPIFPTLEESYDGNVDVTPIANKHMFRRQRLFRSFVGALTLFLLSVFLLQTNIQFFQPVAQFVHNGMKEEFPFAKVNEWYVSNFGSPLAIIPTKQMKDGTESGDFLTENEVIETFSTNGQGMTVLATNEENVNAMQRGVIIFAGNDKDYGKTIVVQHANNSTTTYGQLKDVDVHIYETVEAGDRIGKASKAKEVYVQMEKNNTYMDPLEVIQVDDSP</sequence>
<gene>
    <name evidence="3" type="ORF">H9895_10215</name>
</gene>
<keyword evidence="1" id="KW-0472">Membrane</keyword>
<dbReference type="Pfam" id="PF01551">
    <property type="entry name" value="Peptidase_M23"/>
    <property type="match status" value="1"/>
</dbReference>
<name>A0A9D1PQ22_9BACI</name>
<dbReference type="InterPro" id="IPR011055">
    <property type="entry name" value="Dup_hybrid_motif"/>
</dbReference>
<dbReference type="CDD" id="cd12797">
    <property type="entry name" value="M23_peptidase"/>
    <property type="match status" value="1"/>
</dbReference>
<proteinExistence type="predicted"/>
<dbReference type="PANTHER" id="PTHR21666">
    <property type="entry name" value="PEPTIDASE-RELATED"/>
    <property type="match status" value="1"/>
</dbReference>